<keyword evidence="1 2" id="KW-0732">Signal</keyword>
<dbReference type="KEGG" id="odi:ODI_R4033"/>
<evidence type="ECO:0000256" key="1">
    <source>
        <dbReference type="ARBA" id="ARBA00022729"/>
    </source>
</evidence>
<dbReference type="InterPro" id="IPR038404">
    <property type="entry name" value="TRAP_DctP_sf"/>
</dbReference>
<evidence type="ECO:0008006" key="6">
    <source>
        <dbReference type="Google" id="ProtNLM"/>
    </source>
</evidence>
<evidence type="ECO:0000256" key="2">
    <source>
        <dbReference type="SAM" id="SignalP"/>
    </source>
</evidence>
<dbReference type="OrthoDB" id="9783941at2"/>
<protein>
    <recommendedName>
        <fullName evidence="6">TRAP-type C4-dicarboxylate transport system, periplasmic component</fullName>
    </recommendedName>
</protein>
<dbReference type="InterPro" id="IPR018389">
    <property type="entry name" value="DctP_fam"/>
</dbReference>
<dbReference type="PANTHER" id="PTHR33376:SF4">
    <property type="entry name" value="SIALIC ACID-BINDING PERIPLASMIC PROTEIN SIAP"/>
    <property type="match status" value="1"/>
</dbReference>
<keyword evidence="5" id="KW-1185">Reference proteome</keyword>
<dbReference type="PANTHER" id="PTHR33376">
    <property type="match status" value="1"/>
</dbReference>
<accession>A0A1C3JZ47</accession>
<name>A0A1C3JZ47_9BURK</name>
<sequence>MNRISALLASACLGLAAQGAAHAATQWDLPLAWPADNYIVKSVEQYAAQVKEQTQGQVVITTHPAGALGFKGPEMLSAIRDGLVPIGDMLLNQQVGENLTLGLESQPYLIKDFEGLQDFSKRYRPLLDEIFAKNNQKILFSIPWPQQQIFTKKPIETIADMRGLRIRSSDKQSTEIFHAAGMVPVQLPWGEVVPSLAAGAIEAVGTSSPSAVDGSFWELLKYAYPIRQTWNTNLVSVNLDAWRSLSAEQQATLERLGREMEPRFWDTARQVDEAMIAKLTANGMIMGTVSDALREELSTRTVPIREAAIKRMDPKARAIVDAFEKR</sequence>
<dbReference type="GO" id="GO:0055085">
    <property type="term" value="P:transmembrane transport"/>
    <property type="evidence" value="ECO:0007669"/>
    <property type="project" value="InterPro"/>
</dbReference>
<reference evidence="3 5" key="1">
    <citation type="submission" date="2016-06" db="EMBL/GenBank/DDBJ databases">
        <authorList>
            <person name="Kjaerup R.B."/>
            <person name="Dalgaard T.S."/>
            <person name="Juul-Madsen H.R."/>
        </authorList>
    </citation>
    <scope>NUCLEOTIDE SEQUENCE [LARGE SCALE GENOMIC DNA]</scope>
    <source>
        <strain evidence="3">Orrdi1</strain>
    </source>
</reference>
<feature type="signal peptide" evidence="2">
    <location>
        <begin position="1"/>
        <end position="23"/>
    </location>
</feature>
<dbReference type="Pfam" id="PF03480">
    <property type="entry name" value="DctP"/>
    <property type="match status" value="1"/>
</dbReference>
<evidence type="ECO:0000313" key="4">
    <source>
        <dbReference type="EMBL" id="SOE52261.1"/>
    </source>
</evidence>
<evidence type="ECO:0000313" key="3">
    <source>
        <dbReference type="EMBL" id="SBT24454.1"/>
    </source>
</evidence>
<proteinExistence type="predicted"/>
<organism evidence="3 5">
    <name type="scientific">Orrella dioscoreae</name>
    <dbReference type="NCBI Taxonomy" id="1851544"/>
    <lineage>
        <taxon>Bacteria</taxon>
        <taxon>Pseudomonadati</taxon>
        <taxon>Pseudomonadota</taxon>
        <taxon>Betaproteobacteria</taxon>
        <taxon>Burkholderiales</taxon>
        <taxon>Alcaligenaceae</taxon>
        <taxon>Orrella</taxon>
    </lineage>
</organism>
<dbReference type="AlphaFoldDB" id="A0A1C3JZ47"/>
<gene>
    <name evidence="3" type="ORF">ODI_03080</name>
    <name evidence="4" type="ORF">ODI_R4033</name>
</gene>
<evidence type="ECO:0000313" key="5">
    <source>
        <dbReference type="Proteomes" id="UP000078558"/>
    </source>
</evidence>
<reference evidence="4 5" key="2">
    <citation type="submission" date="2017-08" db="EMBL/GenBank/DDBJ databases">
        <authorList>
            <person name="de Groot N.N."/>
        </authorList>
    </citation>
    <scope>NUCLEOTIDE SEQUENCE [LARGE SCALE GENOMIC DNA]</scope>
    <source>
        <strain evidence="4">Orrdi1</strain>
    </source>
</reference>
<dbReference type="Gene3D" id="3.40.190.170">
    <property type="entry name" value="Bacterial extracellular solute-binding protein, family 7"/>
    <property type="match status" value="1"/>
</dbReference>
<dbReference type="RefSeq" id="WP_067750671.1">
    <property type="nucleotide sequence ID" value="NZ_LT907988.1"/>
</dbReference>
<dbReference type="STRING" id="1851544.ODI_03080"/>
<dbReference type="Proteomes" id="UP000078558">
    <property type="component" value="Chromosome I"/>
</dbReference>
<dbReference type="EMBL" id="FLRC01000009">
    <property type="protein sequence ID" value="SBT24454.1"/>
    <property type="molecule type" value="Genomic_DNA"/>
</dbReference>
<dbReference type="EMBL" id="LT907988">
    <property type="protein sequence ID" value="SOE52261.1"/>
    <property type="molecule type" value="Genomic_DNA"/>
</dbReference>
<feature type="chain" id="PRO_5015062449" description="TRAP-type C4-dicarboxylate transport system, periplasmic component" evidence="2">
    <location>
        <begin position="24"/>
        <end position="326"/>
    </location>
</feature>
<dbReference type="NCBIfam" id="NF037995">
    <property type="entry name" value="TRAP_S1"/>
    <property type="match status" value="1"/>
</dbReference>
<dbReference type="CDD" id="cd13602">
    <property type="entry name" value="PBP2_TRAP_BpDctp6_7"/>
    <property type="match status" value="1"/>
</dbReference>